<evidence type="ECO:0000313" key="1">
    <source>
        <dbReference type="EMBL" id="KAK7481738.1"/>
    </source>
</evidence>
<dbReference type="Proteomes" id="UP001519460">
    <property type="component" value="Unassembled WGS sequence"/>
</dbReference>
<sequence>MKYHFILVSRPPWTGLAVPITYCFLIVSLAVQDDAALLTVTYPDPNDPSHFALKCSLNPNRTSLNAKIAYAEISKIPEGLLAVANSSYGAGLARSSGRYDIEISGQVGRADILHSSVRADFRYGTCEDAGTYSCKVLYAEHGTSDFKFTVTQQTIPNACSDHCVQANHTTLHDFDLNSFSVACSWDMSQCPTSQILDLELFTNSDYGWSRVANLDVNSTGGSLHVDREFTDRGVSGSSSTSGSSSKFMVTTDAGTCSDAGVYRCKMTYIPSGSSTSKVVFAETRLPECNPGAFSDFYKYWNNYDNHYYCRVDPSIGPEAELISLDVSTLSYSDLNRTEVAFINKYINGGHAVATAATVDTQAVDGLIDPHNATNSYLQLPYPMDNTWATASDIITCKAVYLNRTSGNVVVAIEEGTEPN</sequence>
<reference evidence="1 2" key="1">
    <citation type="journal article" date="2023" name="Sci. Data">
        <title>Genome assembly of the Korean intertidal mud-creeper Batillaria attramentaria.</title>
        <authorList>
            <person name="Patra A.K."/>
            <person name="Ho P.T."/>
            <person name="Jun S."/>
            <person name="Lee S.J."/>
            <person name="Kim Y."/>
            <person name="Won Y.J."/>
        </authorList>
    </citation>
    <scope>NUCLEOTIDE SEQUENCE [LARGE SCALE GENOMIC DNA]</scope>
    <source>
        <strain evidence="1">Wonlab-2016</strain>
    </source>
</reference>
<organism evidence="1 2">
    <name type="scientific">Batillaria attramentaria</name>
    <dbReference type="NCBI Taxonomy" id="370345"/>
    <lineage>
        <taxon>Eukaryota</taxon>
        <taxon>Metazoa</taxon>
        <taxon>Spiralia</taxon>
        <taxon>Lophotrochozoa</taxon>
        <taxon>Mollusca</taxon>
        <taxon>Gastropoda</taxon>
        <taxon>Caenogastropoda</taxon>
        <taxon>Sorbeoconcha</taxon>
        <taxon>Cerithioidea</taxon>
        <taxon>Batillariidae</taxon>
        <taxon>Batillaria</taxon>
    </lineage>
</organism>
<name>A0ABD0K4D3_9CAEN</name>
<gene>
    <name evidence="1" type="ORF">BaRGS_00026986</name>
</gene>
<dbReference type="AlphaFoldDB" id="A0ABD0K4D3"/>
<protein>
    <recommendedName>
        <fullName evidence="3">Ig-like domain-containing protein</fullName>
    </recommendedName>
</protein>
<proteinExistence type="predicted"/>
<comment type="caution">
    <text evidence="1">The sequence shown here is derived from an EMBL/GenBank/DDBJ whole genome shotgun (WGS) entry which is preliminary data.</text>
</comment>
<evidence type="ECO:0000313" key="2">
    <source>
        <dbReference type="Proteomes" id="UP001519460"/>
    </source>
</evidence>
<keyword evidence="2" id="KW-1185">Reference proteome</keyword>
<accession>A0ABD0K4D3</accession>
<evidence type="ECO:0008006" key="3">
    <source>
        <dbReference type="Google" id="ProtNLM"/>
    </source>
</evidence>
<dbReference type="EMBL" id="JACVVK020000257">
    <property type="protein sequence ID" value="KAK7481738.1"/>
    <property type="molecule type" value="Genomic_DNA"/>
</dbReference>